<dbReference type="InterPro" id="IPR039008">
    <property type="entry name" value="IF_rod_dom"/>
</dbReference>
<dbReference type="GO" id="GO:0006998">
    <property type="term" value="P:nuclear envelope organization"/>
    <property type="evidence" value="ECO:0007669"/>
    <property type="project" value="TreeGrafter"/>
</dbReference>
<feature type="domain" description="LTD" evidence="7">
    <location>
        <begin position="582"/>
        <end position="700"/>
    </location>
</feature>
<dbReference type="InterPro" id="IPR016451">
    <property type="entry name" value="Intermed_filament_ifa/ifb"/>
</dbReference>
<dbReference type="Pfam" id="PF00932">
    <property type="entry name" value="LTD"/>
    <property type="match status" value="1"/>
</dbReference>
<dbReference type="Gene3D" id="1.20.5.500">
    <property type="entry name" value="Single helix bin"/>
    <property type="match status" value="1"/>
</dbReference>
<comment type="similarity">
    <text evidence="3">Belongs to the intermediate filament family.</text>
</comment>
<protein>
    <submittedName>
        <fullName evidence="9">Intermediate filament protein ifa-1</fullName>
    </submittedName>
</protein>
<feature type="compositionally biased region" description="Low complexity" evidence="5">
    <location>
        <begin position="82"/>
        <end position="94"/>
    </location>
</feature>
<accession>A0A0B2W4R1</accession>
<feature type="region of interest" description="Disordered" evidence="5">
    <location>
        <begin position="75"/>
        <end position="98"/>
    </location>
</feature>
<dbReference type="Gene3D" id="1.20.5.170">
    <property type="match status" value="1"/>
</dbReference>
<dbReference type="FunFam" id="1.20.5.1160:FF:000023">
    <property type="entry name" value="Intermediate filament protein ifa-1"/>
    <property type="match status" value="1"/>
</dbReference>
<feature type="coiled-coil region" evidence="4">
    <location>
        <begin position="194"/>
        <end position="285"/>
    </location>
</feature>
<evidence type="ECO:0000259" key="7">
    <source>
        <dbReference type="PROSITE" id="PS51841"/>
    </source>
</evidence>
<dbReference type="Gene3D" id="2.60.40.1260">
    <property type="entry name" value="Lamin Tail domain"/>
    <property type="match status" value="1"/>
</dbReference>
<dbReference type="OMA" id="RITICAH"/>
<comment type="caution">
    <text evidence="9">The sequence shown here is derived from an EMBL/GenBank/DDBJ whole genome shotgun (WGS) entry which is preliminary data.</text>
</comment>
<dbReference type="FunFam" id="1.20.5.170:FF:000058">
    <property type="entry name" value="Intermediate filament protein B"/>
    <property type="match status" value="1"/>
</dbReference>
<dbReference type="GO" id="GO:0005200">
    <property type="term" value="F:structural constituent of cytoskeleton"/>
    <property type="evidence" value="ECO:0007669"/>
    <property type="project" value="TreeGrafter"/>
</dbReference>
<keyword evidence="6" id="KW-0732">Signal</keyword>
<dbReference type="GO" id="GO:0031507">
    <property type="term" value="P:heterochromatin formation"/>
    <property type="evidence" value="ECO:0007669"/>
    <property type="project" value="TreeGrafter"/>
</dbReference>
<dbReference type="SUPFAM" id="SSF74853">
    <property type="entry name" value="Lamin A/C globular tail domain"/>
    <property type="match status" value="1"/>
</dbReference>
<evidence type="ECO:0000259" key="8">
    <source>
        <dbReference type="PROSITE" id="PS51842"/>
    </source>
</evidence>
<evidence type="ECO:0000256" key="4">
    <source>
        <dbReference type="SAM" id="Coils"/>
    </source>
</evidence>
<reference evidence="9 10" key="1">
    <citation type="submission" date="2014-11" db="EMBL/GenBank/DDBJ databases">
        <title>Genetic blueprint of the zoonotic pathogen Toxocara canis.</title>
        <authorList>
            <person name="Zhu X.-Q."/>
            <person name="Korhonen P.K."/>
            <person name="Cai H."/>
            <person name="Young N.D."/>
            <person name="Nejsum P."/>
            <person name="von Samson-Himmelstjerna G."/>
            <person name="Boag P.R."/>
            <person name="Tan P."/>
            <person name="Li Q."/>
            <person name="Min J."/>
            <person name="Yang Y."/>
            <person name="Wang X."/>
            <person name="Fang X."/>
            <person name="Hall R.S."/>
            <person name="Hofmann A."/>
            <person name="Sternberg P.W."/>
            <person name="Jex A.R."/>
            <person name="Gasser R.B."/>
        </authorList>
    </citation>
    <scope>NUCLEOTIDE SEQUENCE [LARGE SCALE GENOMIC DNA]</scope>
    <source>
        <strain evidence="9">PN_DK_2014</strain>
    </source>
</reference>
<name>A0A0B2W4R1_TOXCA</name>
<dbReference type="Pfam" id="PF00038">
    <property type="entry name" value="Filament"/>
    <property type="match status" value="1"/>
</dbReference>
<dbReference type="GO" id="GO:0051664">
    <property type="term" value="P:nuclear pore localization"/>
    <property type="evidence" value="ECO:0007669"/>
    <property type="project" value="TreeGrafter"/>
</dbReference>
<sequence length="708" mass="80217">MGAFAHFTLCVCFSAYFVAMLSRSLPSGSDSSKSSIHECAIDDSKIKLVDAMPQSVPTNHMPHNRHAHCFIPFVEKPKRTRPPSTSSPNRPTRSLQASHVAKASKMISSTTKELKTSTTEFKIASRGGVEQSRSSSYQSTYMMSPGSSYKIGSAYESSVGGFYGPGSRPEKLTSDRRSLSGSSISAAISIRDSREREKKEISDLNDRLASYIEKVRFLDAQNRKMKNDLELFRARMGKDTLSTKAMFEGEIAEARKLIAATEIERQDLEKLIPKLQAEIDEFRKKYESAVRGHDVDKKKIDDLIVTFCGIENECNLLRRRIVELENEVGELKKINLADNNNFMRRVAKEVDQEALSRIDYQNKAQMLLEEIEFTRREHDQELADLYSIAARDTTPENREYFKNELSAAIRAIRAEYDQIMAGHRSDIESWYHLKVQEIHTSSNRQNLERGYAKEEVKRLRTQLSDLRARLANFEGRNSLLEKQVADLNFQMEDEQKAYEFTLKERDEQTRKIREECEALMLELQNLLDTKQTLEAEIIQYRKLLEGEESRAGLRRLAEQMKASEISGSSSERTSKEMGETTSKIRFQGSAKGNISIQDASADGKFIVIENTSVTKDENIGEWQIRRSVDGGAEIVFTFPKGFTLAPRKTVKIWARGQGGSNNPPDELIFEKEESFGSGINAKTILVNTNGEERATHSQTTTQSTVIYA</sequence>
<gene>
    <name evidence="9" type="primary">ifa-1</name>
    <name evidence="9" type="ORF">Tcan_05317</name>
</gene>
<dbReference type="GO" id="GO:0090435">
    <property type="term" value="P:protein localization to nuclear envelope"/>
    <property type="evidence" value="ECO:0007669"/>
    <property type="project" value="TreeGrafter"/>
</dbReference>
<dbReference type="GO" id="GO:0007097">
    <property type="term" value="P:nuclear migration"/>
    <property type="evidence" value="ECO:0007669"/>
    <property type="project" value="TreeGrafter"/>
</dbReference>
<evidence type="ECO:0000256" key="2">
    <source>
        <dbReference type="ARBA" id="ARBA00023054"/>
    </source>
</evidence>
<dbReference type="SMART" id="SM01391">
    <property type="entry name" value="Filament"/>
    <property type="match status" value="1"/>
</dbReference>
<dbReference type="Proteomes" id="UP000031036">
    <property type="component" value="Unassembled WGS sequence"/>
</dbReference>
<dbReference type="PROSITE" id="PS51841">
    <property type="entry name" value="LTD"/>
    <property type="match status" value="1"/>
</dbReference>
<evidence type="ECO:0000256" key="1">
    <source>
        <dbReference type="ARBA" id="ARBA00022754"/>
    </source>
</evidence>
<dbReference type="InterPro" id="IPR001322">
    <property type="entry name" value="Lamin_tail_dom"/>
</dbReference>
<dbReference type="PROSITE" id="PS51842">
    <property type="entry name" value="IF_ROD_2"/>
    <property type="match status" value="1"/>
</dbReference>
<dbReference type="STRING" id="6265.A0A0B2W4R1"/>
<dbReference type="Gene3D" id="1.20.5.1160">
    <property type="entry name" value="Vasodilator-stimulated phosphoprotein"/>
    <property type="match status" value="1"/>
</dbReference>
<feature type="chain" id="PRO_5002077934" evidence="6">
    <location>
        <begin position="25"/>
        <end position="708"/>
    </location>
</feature>
<dbReference type="GO" id="GO:0005652">
    <property type="term" value="C:nuclear lamina"/>
    <property type="evidence" value="ECO:0007669"/>
    <property type="project" value="TreeGrafter"/>
</dbReference>
<feature type="coiled-coil region" evidence="4">
    <location>
        <begin position="314"/>
        <end position="377"/>
    </location>
</feature>
<dbReference type="GO" id="GO:0005882">
    <property type="term" value="C:intermediate filament"/>
    <property type="evidence" value="ECO:0007669"/>
    <property type="project" value="UniProtKB-UniRule"/>
</dbReference>
<evidence type="ECO:0000256" key="6">
    <source>
        <dbReference type="SAM" id="SignalP"/>
    </source>
</evidence>
<keyword evidence="1 3" id="KW-0403">Intermediate filament</keyword>
<feature type="signal peptide" evidence="6">
    <location>
        <begin position="1"/>
        <end position="24"/>
    </location>
</feature>
<dbReference type="EMBL" id="JPKZ01000139">
    <property type="protein sequence ID" value="KHN88953.1"/>
    <property type="molecule type" value="Genomic_DNA"/>
</dbReference>
<evidence type="ECO:0000313" key="10">
    <source>
        <dbReference type="Proteomes" id="UP000031036"/>
    </source>
</evidence>
<evidence type="ECO:0000313" key="9">
    <source>
        <dbReference type="EMBL" id="KHN88953.1"/>
    </source>
</evidence>
<feature type="coiled-coil region" evidence="4">
    <location>
        <begin position="449"/>
        <end position="550"/>
    </location>
</feature>
<proteinExistence type="inferred from homology"/>
<feature type="domain" description="IF rod" evidence="8">
    <location>
        <begin position="197"/>
        <end position="551"/>
    </location>
</feature>
<dbReference type="AlphaFoldDB" id="A0A0B2W4R1"/>
<dbReference type="InterPro" id="IPR036415">
    <property type="entry name" value="Lamin_tail_dom_sf"/>
</dbReference>
<dbReference type="PANTHER" id="PTHR45721:SF12">
    <property type="entry name" value="INTERMEDIATE FILAMENT PROTEIN IFA-1"/>
    <property type="match status" value="1"/>
</dbReference>
<organism evidence="9 10">
    <name type="scientific">Toxocara canis</name>
    <name type="common">Canine roundworm</name>
    <dbReference type="NCBI Taxonomy" id="6265"/>
    <lineage>
        <taxon>Eukaryota</taxon>
        <taxon>Metazoa</taxon>
        <taxon>Ecdysozoa</taxon>
        <taxon>Nematoda</taxon>
        <taxon>Chromadorea</taxon>
        <taxon>Rhabditida</taxon>
        <taxon>Spirurina</taxon>
        <taxon>Ascaridomorpha</taxon>
        <taxon>Ascaridoidea</taxon>
        <taxon>Toxocaridae</taxon>
        <taxon>Toxocara</taxon>
    </lineage>
</organism>
<dbReference type="OrthoDB" id="2441647at2759"/>
<keyword evidence="10" id="KW-1185">Reference proteome</keyword>
<evidence type="ECO:0000256" key="3">
    <source>
        <dbReference type="PIRNR" id="PIRNR005546"/>
    </source>
</evidence>
<dbReference type="PIRSF" id="PIRSF005546">
    <property type="entry name" value="Intermed_filamnt_Ifb-2"/>
    <property type="match status" value="1"/>
</dbReference>
<evidence type="ECO:0000256" key="5">
    <source>
        <dbReference type="SAM" id="MobiDB-lite"/>
    </source>
</evidence>
<dbReference type="PANTHER" id="PTHR45721">
    <property type="entry name" value="LAMIN DM0-RELATED"/>
    <property type="match status" value="1"/>
</dbReference>
<keyword evidence="2 3" id="KW-0175">Coiled coil</keyword>
<dbReference type="SUPFAM" id="SSF64593">
    <property type="entry name" value="Intermediate filament protein, coiled coil region"/>
    <property type="match status" value="2"/>
</dbReference>